<dbReference type="EMBL" id="GBXM01041963">
    <property type="protein sequence ID" value="JAH66614.1"/>
    <property type="molecule type" value="Transcribed_RNA"/>
</dbReference>
<protein>
    <submittedName>
        <fullName evidence="1">Uncharacterized protein</fullName>
    </submittedName>
</protein>
<accession>A0A0E9UL89</accession>
<evidence type="ECO:0000313" key="1">
    <source>
        <dbReference type="EMBL" id="JAH66614.1"/>
    </source>
</evidence>
<name>A0A0E9UL89_ANGAN</name>
<reference evidence="1" key="1">
    <citation type="submission" date="2014-11" db="EMBL/GenBank/DDBJ databases">
        <authorList>
            <person name="Amaro Gonzalez C."/>
        </authorList>
    </citation>
    <scope>NUCLEOTIDE SEQUENCE</scope>
</reference>
<sequence length="39" mass="4565">MLRLDSYTRFLRTVLGCKYLDSNIFFVVSAVYSSTLDRN</sequence>
<reference evidence="1" key="2">
    <citation type="journal article" date="2015" name="Fish Shellfish Immunol.">
        <title>Early steps in the European eel (Anguilla anguilla)-Vibrio vulnificus interaction in the gills: Role of the RtxA13 toxin.</title>
        <authorList>
            <person name="Callol A."/>
            <person name="Pajuelo D."/>
            <person name="Ebbesson L."/>
            <person name="Teles M."/>
            <person name="MacKenzie S."/>
            <person name="Amaro C."/>
        </authorList>
    </citation>
    <scope>NUCLEOTIDE SEQUENCE</scope>
</reference>
<dbReference type="AlphaFoldDB" id="A0A0E9UL89"/>
<proteinExistence type="predicted"/>
<organism evidence="1">
    <name type="scientific">Anguilla anguilla</name>
    <name type="common">European freshwater eel</name>
    <name type="synonym">Muraena anguilla</name>
    <dbReference type="NCBI Taxonomy" id="7936"/>
    <lineage>
        <taxon>Eukaryota</taxon>
        <taxon>Metazoa</taxon>
        <taxon>Chordata</taxon>
        <taxon>Craniata</taxon>
        <taxon>Vertebrata</taxon>
        <taxon>Euteleostomi</taxon>
        <taxon>Actinopterygii</taxon>
        <taxon>Neopterygii</taxon>
        <taxon>Teleostei</taxon>
        <taxon>Anguilliformes</taxon>
        <taxon>Anguillidae</taxon>
        <taxon>Anguilla</taxon>
    </lineage>
</organism>